<dbReference type="Proteomes" id="UP000541610">
    <property type="component" value="Unassembled WGS sequence"/>
</dbReference>
<proteinExistence type="predicted"/>
<accession>A0A7J6P233</accession>
<gene>
    <name evidence="1" type="ORF">FOZ60_000610</name>
</gene>
<name>A0A7J6P233_PEROL</name>
<evidence type="ECO:0000313" key="1">
    <source>
        <dbReference type="EMBL" id="KAF4690155.1"/>
    </source>
</evidence>
<sequence>MAQRHRHYRESFRKREFDPFTAYFNLIKSQADFSLPQLSELCGSERADRRSYTISTAFPRGNSHHRCLVIYARDHTIITSHRQMFLVAVAGEGQLPIADFYILFHV</sequence>
<dbReference type="AlphaFoldDB" id="A0A7J6P233"/>
<evidence type="ECO:0000313" key="2">
    <source>
        <dbReference type="Proteomes" id="UP000541610"/>
    </source>
</evidence>
<organism evidence="1 2">
    <name type="scientific">Perkinsus olseni</name>
    <name type="common">Perkinsus atlanticus</name>
    <dbReference type="NCBI Taxonomy" id="32597"/>
    <lineage>
        <taxon>Eukaryota</taxon>
        <taxon>Sar</taxon>
        <taxon>Alveolata</taxon>
        <taxon>Perkinsozoa</taxon>
        <taxon>Perkinsea</taxon>
        <taxon>Perkinsida</taxon>
        <taxon>Perkinsidae</taxon>
        <taxon>Perkinsus</taxon>
    </lineage>
</organism>
<dbReference type="EMBL" id="JABANP010000106">
    <property type="protein sequence ID" value="KAF4690155.1"/>
    <property type="molecule type" value="Genomic_DNA"/>
</dbReference>
<comment type="caution">
    <text evidence="1">The sequence shown here is derived from an EMBL/GenBank/DDBJ whole genome shotgun (WGS) entry which is preliminary data.</text>
</comment>
<reference evidence="1 2" key="1">
    <citation type="submission" date="2020-04" db="EMBL/GenBank/DDBJ databases">
        <title>Perkinsus olseni comparative genomics.</title>
        <authorList>
            <person name="Bogema D.R."/>
        </authorList>
    </citation>
    <scope>NUCLEOTIDE SEQUENCE [LARGE SCALE GENOMIC DNA]</scope>
    <source>
        <strain evidence="1">00978-12</strain>
    </source>
</reference>
<protein>
    <submittedName>
        <fullName evidence="1">Uncharacterized protein</fullName>
    </submittedName>
</protein>